<keyword evidence="2" id="KW-1185">Reference proteome</keyword>
<comment type="caution">
    <text evidence="1">The sequence shown here is derived from an EMBL/GenBank/DDBJ whole genome shotgun (WGS) entry which is preliminary data.</text>
</comment>
<dbReference type="Proteomes" id="UP000807353">
    <property type="component" value="Unassembled WGS sequence"/>
</dbReference>
<name>A0A9P5XTK1_9AGAR</name>
<evidence type="ECO:0000313" key="2">
    <source>
        <dbReference type="Proteomes" id="UP000807353"/>
    </source>
</evidence>
<protein>
    <submittedName>
        <fullName evidence="1">Uncharacterized protein</fullName>
    </submittedName>
</protein>
<accession>A0A9P5XTK1</accession>
<dbReference type="EMBL" id="MU150376">
    <property type="protein sequence ID" value="KAF9457323.1"/>
    <property type="molecule type" value="Genomic_DNA"/>
</dbReference>
<sequence>MLPPTRLRFNDRLSWQVTYYRSSYSVVITDSQKSSPFIPVEIISAIVSVIDNTPTLAACTSVNTTFHNLAIPLLYDKVVIAKAGQLPLFLYGIGATATDSSQNRKRRHLCKITSFIVKEIPDEPFLRNDISSGPDLFPSLRYIELEHSILDWDPVIPLLQQMFHVQHVCFRNYKAGDLCPRELGEVLKYWIYVEYLTFYSWYAHYERNDAIRRGVPTVWKKLKEITIYPVLGHQGRILRAPTSRVFVPDPFLFMPDPQHFESLTSFTIMIPDNNTQVDKEMYEGYTRYFQDDQKALVRFVKGTRIGSDWA</sequence>
<gene>
    <name evidence="1" type="ORF">BDZ94DRAFT_1326354</name>
</gene>
<proteinExistence type="predicted"/>
<reference evidence="1" key="1">
    <citation type="submission" date="2020-11" db="EMBL/GenBank/DDBJ databases">
        <authorList>
            <consortium name="DOE Joint Genome Institute"/>
            <person name="Ahrendt S."/>
            <person name="Riley R."/>
            <person name="Andreopoulos W."/>
            <person name="Labutti K."/>
            <person name="Pangilinan J."/>
            <person name="Ruiz-Duenas F.J."/>
            <person name="Barrasa J.M."/>
            <person name="Sanchez-Garcia M."/>
            <person name="Camarero S."/>
            <person name="Miyauchi S."/>
            <person name="Serrano A."/>
            <person name="Linde D."/>
            <person name="Babiker R."/>
            <person name="Drula E."/>
            <person name="Ayuso-Fernandez I."/>
            <person name="Pacheco R."/>
            <person name="Padilla G."/>
            <person name="Ferreira P."/>
            <person name="Barriuso J."/>
            <person name="Kellner H."/>
            <person name="Castanera R."/>
            <person name="Alfaro M."/>
            <person name="Ramirez L."/>
            <person name="Pisabarro A.G."/>
            <person name="Kuo A."/>
            <person name="Tritt A."/>
            <person name="Lipzen A."/>
            <person name="He G."/>
            <person name="Yan M."/>
            <person name="Ng V."/>
            <person name="Cullen D."/>
            <person name="Martin F."/>
            <person name="Rosso M.-N."/>
            <person name="Henrissat B."/>
            <person name="Hibbett D."/>
            <person name="Martinez A.T."/>
            <person name="Grigoriev I.V."/>
        </authorList>
    </citation>
    <scope>NUCLEOTIDE SEQUENCE</scope>
    <source>
        <strain evidence="1">CBS 247.69</strain>
    </source>
</reference>
<organism evidence="1 2">
    <name type="scientific">Collybia nuda</name>
    <dbReference type="NCBI Taxonomy" id="64659"/>
    <lineage>
        <taxon>Eukaryota</taxon>
        <taxon>Fungi</taxon>
        <taxon>Dikarya</taxon>
        <taxon>Basidiomycota</taxon>
        <taxon>Agaricomycotina</taxon>
        <taxon>Agaricomycetes</taxon>
        <taxon>Agaricomycetidae</taxon>
        <taxon>Agaricales</taxon>
        <taxon>Tricholomatineae</taxon>
        <taxon>Clitocybaceae</taxon>
        <taxon>Collybia</taxon>
    </lineage>
</organism>
<dbReference type="AlphaFoldDB" id="A0A9P5XTK1"/>
<evidence type="ECO:0000313" key="1">
    <source>
        <dbReference type="EMBL" id="KAF9457323.1"/>
    </source>
</evidence>